<gene>
    <name evidence="2" type="ORF">PISMIDRAFT_121667</name>
</gene>
<sequence>MDGKWLCTTSSHCLRLQQLFNDTQTFWSEIKKVAVQIVPIKYNLSAPKSATTKCEWLDAVKQKATALLEGAKFLQGECDSLISSNFAHPALQNICLRVYYRNSIKSLHQYVEFQHFVPYNWLWPLLLLS</sequence>
<name>A0A0C9YDZ7_9AGAM</name>
<dbReference type="InterPro" id="IPR045341">
    <property type="entry name" value="DUF6532"/>
</dbReference>
<proteinExistence type="predicted"/>
<protein>
    <recommendedName>
        <fullName evidence="1">DUF6532 domain-containing protein</fullName>
    </recommendedName>
</protein>
<evidence type="ECO:0000259" key="1">
    <source>
        <dbReference type="Pfam" id="PF20149"/>
    </source>
</evidence>
<organism evidence="2 3">
    <name type="scientific">Pisolithus microcarpus 441</name>
    <dbReference type="NCBI Taxonomy" id="765257"/>
    <lineage>
        <taxon>Eukaryota</taxon>
        <taxon>Fungi</taxon>
        <taxon>Dikarya</taxon>
        <taxon>Basidiomycota</taxon>
        <taxon>Agaricomycotina</taxon>
        <taxon>Agaricomycetes</taxon>
        <taxon>Agaricomycetidae</taxon>
        <taxon>Boletales</taxon>
        <taxon>Sclerodermatineae</taxon>
        <taxon>Pisolithaceae</taxon>
        <taxon>Pisolithus</taxon>
    </lineage>
</organism>
<dbReference type="Pfam" id="PF20149">
    <property type="entry name" value="DUF6532"/>
    <property type="match status" value="1"/>
</dbReference>
<reference evidence="3" key="2">
    <citation type="submission" date="2015-01" db="EMBL/GenBank/DDBJ databases">
        <title>Evolutionary Origins and Diversification of the Mycorrhizal Mutualists.</title>
        <authorList>
            <consortium name="DOE Joint Genome Institute"/>
            <consortium name="Mycorrhizal Genomics Consortium"/>
            <person name="Kohler A."/>
            <person name="Kuo A."/>
            <person name="Nagy L.G."/>
            <person name="Floudas D."/>
            <person name="Copeland A."/>
            <person name="Barry K.W."/>
            <person name="Cichocki N."/>
            <person name="Veneault-Fourrey C."/>
            <person name="LaButti K."/>
            <person name="Lindquist E.A."/>
            <person name="Lipzen A."/>
            <person name="Lundell T."/>
            <person name="Morin E."/>
            <person name="Murat C."/>
            <person name="Riley R."/>
            <person name="Ohm R."/>
            <person name="Sun H."/>
            <person name="Tunlid A."/>
            <person name="Henrissat B."/>
            <person name="Grigoriev I.V."/>
            <person name="Hibbett D.S."/>
            <person name="Martin F."/>
        </authorList>
    </citation>
    <scope>NUCLEOTIDE SEQUENCE [LARGE SCALE GENOMIC DNA]</scope>
    <source>
        <strain evidence="3">441</strain>
    </source>
</reference>
<reference evidence="2 3" key="1">
    <citation type="submission" date="2014-04" db="EMBL/GenBank/DDBJ databases">
        <authorList>
            <consortium name="DOE Joint Genome Institute"/>
            <person name="Kuo A."/>
            <person name="Kohler A."/>
            <person name="Costa M.D."/>
            <person name="Nagy L.G."/>
            <person name="Floudas D."/>
            <person name="Copeland A."/>
            <person name="Barry K.W."/>
            <person name="Cichocki N."/>
            <person name="Veneault-Fourrey C."/>
            <person name="LaButti K."/>
            <person name="Lindquist E.A."/>
            <person name="Lipzen A."/>
            <person name="Lundell T."/>
            <person name="Morin E."/>
            <person name="Murat C."/>
            <person name="Sun H."/>
            <person name="Tunlid A."/>
            <person name="Henrissat B."/>
            <person name="Grigoriev I.V."/>
            <person name="Hibbett D.S."/>
            <person name="Martin F."/>
            <person name="Nordberg H.P."/>
            <person name="Cantor M.N."/>
            <person name="Hua S.X."/>
        </authorList>
    </citation>
    <scope>NUCLEOTIDE SEQUENCE [LARGE SCALE GENOMIC DNA]</scope>
    <source>
        <strain evidence="2 3">441</strain>
    </source>
</reference>
<dbReference type="EMBL" id="KN834127">
    <property type="protein sequence ID" value="KIK12039.1"/>
    <property type="molecule type" value="Genomic_DNA"/>
</dbReference>
<feature type="domain" description="DUF6532" evidence="1">
    <location>
        <begin position="15"/>
        <end position="112"/>
    </location>
</feature>
<accession>A0A0C9YDZ7</accession>
<evidence type="ECO:0000313" key="2">
    <source>
        <dbReference type="EMBL" id="KIK12039.1"/>
    </source>
</evidence>
<dbReference type="Proteomes" id="UP000054018">
    <property type="component" value="Unassembled WGS sequence"/>
</dbReference>
<evidence type="ECO:0000313" key="3">
    <source>
        <dbReference type="Proteomes" id="UP000054018"/>
    </source>
</evidence>
<dbReference type="HOGENOM" id="CLU_1949678_0_0_1"/>
<dbReference type="AlphaFoldDB" id="A0A0C9YDZ7"/>
<keyword evidence="3" id="KW-1185">Reference proteome</keyword>